<dbReference type="Pfam" id="PF01329">
    <property type="entry name" value="Pterin_4a"/>
    <property type="match status" value="1"/>
</dbReference>
<keyword evidence="4 5" id="KW-0456">Lyase</keyword>
<dbReference type="InterPro" id="IPR036428">
    <property type="entry name" value="PCD_sf"/>
</dbReference>
<name>A0A8T8K6S4_9EURY</name>
<dbReference type="KEGG" id="meme:HYG87_08390"/>
<dbReference type="OrthoDB" id="10495at2157"/>
<dbReference type="PANTHER" id="PTHR12599">
    <property type="entry name" value="PTERIN-4-ALPHA-CARBINOLAMINE DEHYDRATASE"/>
    <property type="match status" value="1"/>
</dbReference>
<dbReference type="GeneID" id="64820777"/>
<accession>A0A8T8K6S4</accession>
<protein>
    <recommendedName>
        <fullName evidence="3">4a-hydroxytetrahydrobiopterin dehydratase</fullName>
        <ecNumber evidence="3">4.2.1.96</ecNumber>
    </recommendedName>
</protein>
<reference evidence="5" key="1">
    <citation type="submission" date="2020-07" db="EMBL/GenBank/DDBJ databases">
        <title>Methanobacterium. sp. MethCan genome.</title>
        <authorList>
            <person name="Postec A."/>
            <person name="Quemeneur M."/>
        </authorList>
    </citation>
    <scope>NUCLEOTIDE SEQUENCE</scope>
    <source>
        <strain evidence="5">MethCAN</strain>
    </source>
</reference>
<dbReference type="RefSeq" id="WP_211534273.1">
    <property type="nucleotide sequence ID" value="NZ_CP058560.1"/>
</dbReference>
<dbReference type="Proteomes" id="UP000681041">
    <property type="component" value="Chromosome"/>
</dbReference>
<dbReference type="GO" id="GO:0008124">
    <property type="term" value="F:4-alpha-hydroxytetrahydrobiopterin dehydratase activity"/>
    <property type="evidence" value="ECO:0007669"/>
    <property type="project" value="UniProtKB-EC"/>
</dbReference>
<evidence type="ECO:0000256" key="3">
    <source>
        <dbReference type="ARBA" id="ARBA00013252"/>
    </source>
</evidence>
<dbReference type="PANTHER" id="PTHR12599:SF0">
    <property type="entry name" value="PTERIN-4-ALPHA-CARBINOLAMINE DEHYDRATASE"/>
    <property type="match status" value="1"/>
</dbReference>
<keyword evidence="6" id="KW-1185">Reference proteome</keyword>
<dbReference type="AlphaFoldDB" id="A0A8T8K6S4"/>
<evidence type="ECO:0000313" key="5">
    <source>
        <dbReference type="EMBL" id="QUH24348.1"/>
    </source>
</evidence>
<comment type="similarity">
    <text evidence="2">Belongs to the pterin-4-alpha-carbinolamine dehydratase family.</text>
</comment>
<dbReference type="NCBIfam" id="NF002017">
    <property type="entry name" value="PRK00823.1-2"/>
    <property type="match status" value="1"/>
</dbReference>
<comment type="catalytic activity">
    <reaction evidence="1">
        <text>(4aS,6R)-4a-hydroxy-L-erythro-5,6,7,8-tetrahydrobiopterin = (6R)-L-erythro-6,7-dihydrobiopterin + H2O</text>
        <dbReference type="Rhea" id="RHEA:11920"/>
        <dbReference type="ChEBI" id="CHEBI:15377"/>
        <dbReference type="ChEBI" id="CHEBI:15642"/>
        <dbReference type="ChEBI" id="CHEBI:43120"/>
        <dbReference type="EC" id="4.2.1.96"/>
    </reaction>
</comment>
<dbReference type="SUPFAM" id="SSF55248">
    <property type="entry name" value="PCD-like"/>
    <property type="match status" value="1"/>
</dbReference>
<dbReference type="CDD" id="cd00488">
    <property type="entry name" value="PCD_DCoH"/>
    <property type="match status" value="1"/>
</dbReference>
<evidence type="ECO:0000256" key="4">
    <source>
        <dbReference type="ARBA" id="ARBA00023239"/>
    </source>
</evidence>
<dbReference type="EC" id="4.2.1.96" evidence="3"/>
<proteinExistence type="inferred from homology"/>
<dbReference type="InterPro" id="IPR001533">
    <property type="entry name" value="Pterin_deHydtase"/>
</dbReference>
<evidence type="ECO:0000313" key="6">
    <source>
        <dbReference type="Proteomes" id="UP000681041"/>
    </source>
</evidence>
<evidence type="ECO:0000256" key="1">
    <source>
        <dbReference type="ARBA" id="ARBA00001554"/>
    </source>
</evidence>
<sequence>MKIPQLLSLDEIHKRASTLDNWKVLEDHHLEGVFIFPDFASGMNFAVKVGNIAEKMQHHPEMEIGAGVVKLTIYTHDRDGLTSWDFDFAKKVNQLMI</sequence>
<dbReference type="Gene3D" id="3.30.1360.20">
    <property type="entry name" value="Transcriptional coactivator/pterin dehydratase"/>
    <property type="match status" value="1"/>
</dbReference>
<dbReference type="GO" id="GO:0006729">
    <property type="term" value="P:tetrahydrobiopterin biosynthetic process"/>
    <property type="evidence" value="ECO:0007669"/>
    <property type="project" value="InterPro"/>
</dbReference>
<organism evidence="5 6">
    <name type="scientific">Methanobacterium alkalithermotolerans</name>
    <dbReference type="NCBI Taxonomy" id="2731220"/>
    <lineage>
        <taxon>Archaea</taxon>
        <taxon>Methanobacteriati</taxon>
        <taxon>Methanobacteriota</taxon>
        <taxon>Methanomada group</taxon>
        <taxon>Methanobacteria</taxon>
        <taxon>Methanobacteriales</taxon>
        <taxon>Methanobacteriaceae</taxon>
        <taxon>Methanobacterium</taxon>
    </lineage>
</organism>
<evidence type="ECO:0000256" key="2">
    <source>
        <dbReference type="ARBA" id="ARBA00006472"/>
    </source>
</evidence>
<dbReference type="EMBL" id="CP058560">
    <property type="protein sequence ID" value="QUH24348.1"/>
    <property type="molecule type" value="Genomic_DNA"/>
</dbReference>
<gene>
    <name evidence="5" type="ORF">HYG87_08390</name>
</gene>